<sequence length="55" mass="6543">MKTIICREPGVMTLEEVRNPTLIKRDDVKIAIKRIGNRLVWASQHLRKKKVQKRF</sequence>
<name>A0A1G8V2Q1_ANEMI</name>
<organism evidence="1 2">
    <name type="scientific">Aneurinibacillus migulanus</name>
    <name type="common">Bacillus migulanus</name>
    <dbReference type="NCBI Taxonomy" id="47500"/>
    <lineage>
        <taxon>Bacteria</taxon>
        <taxon>Bacillati</taxon>
        <taxon>Bacillota</taxon>
        <taxon>Bacilli</taxon>
        <taxon>Bacillales</taxon>
        <taxon>Paenibacillaceae</taxon>
        <taxon>Aneurinibacillus group</taxon>
        <taxon>Aneurinibacillus</taxon>
    </lineage>
</organism>
<proteinExistence type="predicted"/>
<dbReference type="EMBL" id="FNED01000022">
    <property type="protein sequence ID" value="SDJ60137.1"/>
    <property type="molecule type" value="Genomic_DNA"/>
</dbReference>
<dbReference type="AlphaFoldDB" id="A0A1G8V2Q1"/>
<reference evidence="1 2" key="1">
    <citation type="submission" date="2016-10" db="EMBL/GenBank/DDBJ databases">
        <authorList>
            <person name="de Groot N.N."/>
        </authorList>
    </citation>
    <scope>NUCLEOTIDE SEQUENCE [LARGE SCALE GENOMIC DNA]</scope>
    <source>
        <strain evidence="1 2">DSM 2895</strain>
    </source>
</reference>
<evidence type="ECO:0000313" key="1">
    <source>
        <dbReference type="EMBL" id="SDJ60137.1"/>
    </source>
</evidence>
<gene>
    <name evidence="1" type="ORF">SAMN04487909_1226</name>
</gene>
<accession>A0A1G8V2Q1</accession>
<protein>
    <submittedName>
        <fullName evidence="1">Uncharacterized protein</fullName>
    </submittedName>
</protein>
<dbReference type="Proteomes" id="UP000182836">
    <property type="component" value="Unassembled WGS sequence"/>
</dbReference>
<dbReference type="GeneID" id="43759358"/>
<evidence type="ECO:0000313" key="2">
    <source>
        <dbReference type="Proteomes" id="UP000182836"/>
    </source>
</evidence>
<dbReference type="RefSeq" id="WP_158502322.1">
    <property type="nucleotide sequence ID" value="NZ_BJOA01000131.1"/>
</dbReference>